<feature type="domain" description="HDOD" evidence="1">
    <location>
        <begin position="207"/>
        <end position="403"/>
    </location>
</feature>
<dbReference type="SMART" id="SM00052">
    <property type="entry name" value="EAL"/>
    <property type="match status" value="1"/>
</dbReference>
<organism evidence="2 3">
    <name type="scientific">Legionella dresdenensis</name>
    <dbReference type="NCBI Taxonomy" id="450200"/>
    <lineage>
        <taxon>Bacteria</taxon>
        <taxon>Pseudomonadati</taxon>
        <taxon>Pseudomonadota</taxon>
        <taxon>Gammaproteobacteria</taxon>
        <taxon>Legionellales</taxon>
        <taxon>Legionellaceae</taxon>
        <taxon>Legionella</taxon>
    </lineage>
</organism>
<accession>A0ABV8CIJ0</accession>
<keyword evidence="3" id="KW-1185">Reference proteome</keyword>
<dbReference type="InterPro" id="IPR001633">
    <property type="entry name" value="EAL_dom"/>
</dbReference>
<dbReference type="InterPro" id="IPR052340">
    <property type="entry name" value="RNase_Y/CdgJ"/>
</dbReference>
<dbReference type="EMBL" id="JBHSAB010000029">
    <property type="protein sequence ID" value="MFC3909817.1"/>
    <property type="molecule type" value="Genomic_DNA"/>
</dbReference>
<dbReference type="PROSITE" id="PS51833">
    <property type="entry name" value="HDOD"/>
    <property type="match status" value="1"/>
</dbReference>
<reference evidence="3" key="1">
    <citation type="journal article" date="2019" name="Int. J. Syst. Evol. Microbiol.">
        <title>The Global Catalogue of Microorganisms (GCM) 10K type strain sequencing project: providing services to taxonomists for standard genome sequencing and annotation.</title>
        <authorList>
            <consortium name="The Broad Institute Genomics Platform"/>
            <consortium name="The Broad Institute Genome Sequencing Center for Infectious Disease"/>
            <person name="Wu L."/>
            <person name="Ma J."/>
        </authorList>
    </citation>
    <scope>NUCLEOTIDE SEQUENCE [LARGE SCALE GENOMIC DNA]</scope>
    <source>
        <strain evidence="3">CCUG 59858</strain>
    </source>
</reference>
<evidence type="ECO:0000313" key="3">
    <source>
        <dbReference type="Proteomes" id="UP001595758"/>
    </source>
</evidence>
<dbReference type="InterPro" id="IPR014408">
    <property type="entry name" value="dGMP_Pdiesterase_EAL/HD-GYP"/>
</dbReference>
<dbReference type="Pfam" id="PF00563">
    <property type="entry name" value="EAL"/>
    <property type="match status" value="1"/>
</dbReference>
<dbReference type="Gene3D" id="1.10.3210.10">
    <property type="entry name" value="Hypothetical protein af1432"/>
    <property type="match status" value="1"/>
</dbReference>
<proteinExistence type="predicted"/>
<gene>
    <name evidence="2" type="ORF">ACFORL_12115</name>
</gene>
<dbReference type="PANTHER" id="PTHR33525:SF4">
    <property type="entry name" value="CYCLIC DI-GMP PHOSPHODIESTERASE CDGJ"/>
    <property type="match status" value="1"/>
</dbReference>
<dbReference type="RefSeq" id="WP_382344393.1">
    <property type="nucleotide sequence ID" value="NZ_JBHSAB010000029.1"/>
</dbReference>
<dbReference type="Pfam" id="PF08668">
    <property type="entry name" value="HDOD"/>
    <property type="match status" value="1"/>
</dbReference>
<dbReference type="PANTHER" id="PTHR33525">
    <property type="match status" value="1"/>
</dbReference>
<evidence type="ECO:0000259" key="1">
    <source>
        <dbReference type="PROSITE" id="PS51833"/>
    </source>
</evidence>
<dbReference type="Proteomes" id="UP001595758">
    <property type="component" value="Unassembled WGS sequence"/>
</dbReference>
<sequence length="408" mass="46790">MEQTISTLIARQEIYDRSRNVCGYELLYRDGERNESHIDPDDESEGEHATSYVISHLFANLDMDMVLGSQPAFINFTRNSLLARIPLLLPRERVVIEFGDIQIDDELIEAVTVFSKRGYKIALDDFIYRDELKPLIAIANIIKIDVLHQNDQQIKKQLLCVPGDFQGKLLAERVETREQFDICKALGFHLFQGFFLNQPNLIQGHILSENKIYLLRLLAELHNPEVKMQRVEEIILQIPKLSYRILRLANSASMYMGKKIDSLMDAIQQLGLIQIRDWICLLLVSSLDDISPDLLERTLIRAKMCQLLAKKARSANPHQAYTVGMLSTLDAILNEPMPSLLAKIHLSEGLNKALLYHKGVLGTLLANAQDYERGYFTKLQYTDFTDQDYSEAYLQGIEYANEVMQILR</sequence>
<dbReference type="InterPro" id="IPR035919">
    <property type="entry name" value="EAL_sf"/>
</dbReference>
<comment type="caution">
    <text evidence="2">The sequence shown here is derived from an EMBL/GenBank/DDBJ whole genome shotgun (WGS) entry which is preliminary data.</text>
</comment>
<name>A0ABV8CIJ0_9GAMM</name>
<dbReference type="Gene3D" id="3.20.20.450">
    <property type="entry name" value="EAL domain"/>
    <property type="match status" value="1"/>
</dbReference>
<dbReference type="SUPFAM" id="SSF141868">
    <property type="entry name" value="EAL domain-like"/>
    <property type="match status" value="1"/>
</dbReference>
<protein>
    <submittedName>
        <fullName evidence="2">EAL and HDOD domain-containing protein</fullName>
    </submittedName>
</protein>
<dbReference type="PIRSF" id="PIRSF003180">
    <property type="entry name" value="DiGMPpdiest_YuxH"/>
    <property type="match status" value="1"/>
</dbReference>
<evidence type="ECO:0000313" key="2">
    <source>
        <dbReference type="EMBL" id="MFC3909817.1"/>
    </source>
</evidence>
<dbReference type="InterPro" id="IPR013976">
    <property type="entry name" value="HDOD"/>
</dbReference>
<dbReference type="SUPFAM" id="SSF109604">
    <property type="entry name" value="HD-domain/PDEase-like"/>
    <property type="match status" value="1"/>
</dbReference>